<reference evidence="3 4" key="1">
    <citation type="submission" date="2017-06" db="EMBL/GenBank/DDBJ databases">
        <title>Comparative genomic analysis of Ambrosia Fusariam Clade fungi.</title>
        <authorList>
            <person name="Stajich J.E."/>
            <person name="Carrillo J."/>
            <person name="Kijimoto T."/>
            <person name="Eskalen A."/>
            <person name="O'Donnell K."/>
            <person name="Kasson M."/>
        </authorList>
    </citation>
    <scope>NUCLEOTIDE SEQUENCE [LARGE SCALE GENOMIC DNA]</scope>
    <source>
        <strain evidence="3 4">NRRL62584</strain>
    </source>
</reference>
<proteinExistence type="inferred from homology"/>
<evidence type="ECO:0000313" key="4">
    <source>
        <dbReference type="Proteomes" id="UP000288168"/>
    </source>
</evidence>
<gene>
    <name evidence="3" type="ORF">CEP54_001646</name>
</gene>
<accession>A0A428QZL0</accession>
<organism evidence="3 4">
    <name type="scientific">Fusarium duplospermum</name>
    <dbReference type="NCBI Taxonomy" id="1325734"/>
    <lineage>
        <taxon>Eukaryota</taxon>
        <taxon>Fungi</taxon>
        <taxon>Dikarya</taxon>
        <taxon>Ascomycota</taxon>
        <taxon>Pezizomycotina</taxon>
        <taxon>Sordariomycetes</taxon>
        <taxon>Hypocreomycetidae</taxon>
        <taxon>Hypocreales</taxon>
        <taxon>Nectriaceae</taxon>
        <taxon>Fusarium</taxon>
        <taxon>Fusarium solani species complex</taxon>
    </lineage>
</organism>
<protein>
    <recommendedName>
        <fullName evidence="5">Methyltransferase</fullName>
    </recommendedName>
</protein>
<dbReference type="CDD" id="cd02440">
    <property type="entry name" value="AdoMet_MTases"/>
    <property type="match status" value="1"/>
</dbReference>
<evidence type="ECO:0000313" key="3">
    <source>
        <dbReference type="EMBL" id="RSL70782.1"/>
    </source>
</evidence>
<dbReference type="STRING" id="1325734.A0A428QZL0"/>
<evidence type="ECO:0000256" key="2">
    <source>
        <dbReference type="SAM" id="MobiDB-lite"/>
    </source>
</evidence>
<feature type="compositionally biased region" description="Acidic residues" evidence="2">
    <location>
        <begin position="26"/>
        <end position="36"/>
    </location>
</feature>
<comment type="caution">
    <text evidence="3">The sequence shown here is derived from an EMBL/GenBank/DDBJ whole genome shotgun (WGS) entry which is preliminary data.</text>
</comment>
<dbReference type="SUPFAM" id="SSF53335">
    <property type="entry name" value="S-adenosyl-L-methionine-dependent methyltransferases"/>
    <property type="match status" value="1"/>
</dbReference>
<dbReference type="Proteomes" id="UP000288168">
    <property type="component" value="Unassembled WGS sequence"/>
</dbReference>
<dbReference type="PANTHER" id="PTHR43591:SF10">
    <property type="entry name" value="ABC TRANSMEMBRANE TYPE-1 DOMAIN-CONTAINING PROTEIN-RELATED"/>
    <property type="match status" value="1"/>
</dbReference>
<evidence type="ECO:0000256" key="1">
    <source>
        <dbReference type="ARBA" id="ARBA00038158"/>
    </source>
</evidence>
<dbReference type="EMBL" id="NKCI01000008">
    <property type="protein sequence ID" value="RSL70782.1"/>
    <property type="molecule type" value="Genomic_DNA"/>
</dbReference>
<name>A0A428QZL0_9HYPO</name>
<evidence type="ECO:0008006" key="5">
    <source>
        <dbReference type="Google" id="ProtNLM"/>
    </source>
</evidence>
<dbReference type="InterPro" id="IPR029063">
    <property type="entry name" value="SAM-dependent_MTases_sf"/>
</dbReference>
<dbReference type="OrthoDB" id="2013972at2759"/>
<dbReference type="AlphaFoldDB" id="A0A428QZL0"/>
<sequence length="374" mass="41681">MAGSSPKSASPRSPQSPEQVQVGVIEADEEAGEEDPTLGSDAESSTASLSSSILNYRTINGRTYHSERGNAAYWGANDERQSEAMDIGHHMWTLSQDGALHLAPLKDDIQKALDIGTGTGKCRHLMKCLIAIILTSSQVYGLCDDFADEYPQCEVIGTDISPIQPGWVPPNCKFEIEDCNQEWTFDAESFDYVHFRYLIGCIPDWTALFKQAYRALKPGGWIESFEVSPTMVSDDNTVAPDSALAQWDKIFIEASKKIGNSFTVVADQVQKRAIEEAGFINIKEWNGKCPMSPWPKDPKLREIGRFGQVYGTQDPEGFINFIAAFLGWTPEEIQLYLSRLRGELRNPKIHPYAFLKTVWAQKPLDAEPYTTEPA</sequence>
<feature type="region of interest" description="Disordered" evidence="2">
    <location>
        <begin position="1"/>
        <end position="46"/>
    </location>
</feature>
<dbReference type="Gene3D" id="3.40.50.150">
    <property type="entry name" value="Vaccinia Virus protein VP39"/>
    <property type="match status" value="1"/>
</dbReference>
<comment type="similarity">
    <text evidence="1">Belongs to the methyltransferase superfamily. LaeA methyltransferase family.</text>
</comment>
<keyword evidence="4" id="KW-1185">Reference proteome</keyword>
<dbReference type="Pfam" id="PF13489">
    <property type="entry name" value="Methyltransf_23"/>
    <property type="match status" value="1"/>
</dbReference>
<dbReference type="GO" id="GO:0008168">
    <property type="term" value="F:methyltransferase activity"/>
    <property type="evidence" value="ECO:0007669"/>
    <property type="project" value="TreeGrafter"/>
</dbReference>
<dbReference type="PANTHER" id="PTHR43591">
    <property type="entry name" value="METHYLTRANSFERASE"/>
    <property type="match status" value="1"/>
</dbReference>
<feature type="compositionally biased region" description="Polar residues" evidence="2">
    <location>
        <begin position="1"/>
        <end position="19"/>
    </location>
</feature>